<feature type="domain" description="C2 tensin-type" evidence="15">
    <location>
        <begin position="582"/>
        <end position="719"/>
    </location>
</feature>
<evidence type="ECO:0000256" key="6">
    <source>
        <dbReference type="ARBA" id="ARBA00022737"/>
    </source>
</evidence>
<dbReference type="PROSITE" id="PS51182">
    <property type="entry name" value="C2_TENSIN"/>
    <property type="match status" value="1"/>
</dbReference>
<evidence type="ECO:0000256" key="9">
    <source>
        <dbReference type="PROSITE-ProRule" id="PRU00175"/>
    </source>
</evidence>
<keyword evidence="16" id="KW-1185">Reference proteome</keyword>
<feature type="compositionally biased region" description="Polar residues" evidence="12">
    <location>
        <begin position="1022"/>
        <end position="1040"/>
    </location>
</feature>
<dbReference type="GO" id="GO:0008270">
    <property type="term" value="F:zinc ion binding"/>
    <property type="evidence" value="ECO:0007669"/>
    <property type="project" value="UniProtKB-KW"/>
</dbReference>
<dbReference type="eggNOG" id="KOG0431">
    <property type="taxonomic scope" value="Eukaryota"/>
</dbReference>
<name>A0A1I7VPG5_LOALO</name>
<dbReference type="SUPFAM" id="SSF50978">
    <property type="entry name" value="WD40 repeat-like"/>
    <property type="match status" value="1"/>
</dbReference>
<dbReference type="InterPro" id="IPR008271">
    <property type="entry name" value="Ser/Thr_kinase_AS"/>
</dbReference>
<dbReference type="Gene3D" id="3.90.190.10">
    <property type="entry name" value="Protein tyrosine phosphatase superfamily"/>
    <property type="match status" value="1"/>
</dbReference>
<organism evidence="16 17">
    <name type="scientific">Loa loa</name>
    <name type="common">Eye worm</name>
    <name type="synonym">Filaria loa</name>
    <dbReference type="NCBI Taxonomy" id="7209"/>
    <lineage>
        <taxon>Eukaryota</taxon>
        <taxon>Metazoa</taxon>
        <taxon>Ecdysozoa</taxon>
        <taxon>Nematoda</taxon>
        <taxon>Chromadorea</taxon>
        <taxon>Rhabditida</taxon>
        <taxon>Spirurina</taxon>
        <taxon>Spiruromorpha</taxon>
        <taxon>Filarioidea</taxon>
        <taxon>Onchocercidae</taxon>
        <taxon>Loa</taxon>
    </lineage>
</organism>
<feature type="compositionally biased region" description="Low complexity" evidence="12">
    <location>
        <begin position="353"/>
        <end position="363"/>
    </location>
</feature>
<evidence type="ECO:0000256" key="10">
    <source>
        <dbReference type="PROSITE-ProRule" id="PRU00221"/>
    </source>
</evidence>
<keyword evidence="7 9" id="KW-0863">Zinc-finger</keyword>
<feature type="repeat" description="WD" evidence="10">
    <location>
        <begin position="1649"/>
        <end position="1675"/>
    </location>
</feature>
<dbReference type="PROSITE" id="PS50082">
    <property type="entry name" value="WD_REPEATS_2"/>
    <property type="match status" value="3"/>
</dbReference>
<proteinExistence type="inferred from homology"/>
<dbReference type="Pfam" id="PF13923">
    <property type="entry name" value="zf-C3HC4_2"/>
    <property type="match status" value="1"/>
</dbReference>
<evidence type="ECO:0000256" key="2">
    <source>
        <dbReference type="ARBA" id="ARBA00004419"/>
    </source>
</evidence>
<reference evidence="17" key="2">
    <citation type="submission" date="2016-11" db="UniProtKB">
        <authorList>
            <consortium name="WormBaseParasite"/>
        </authorList>
    </citation>
    <scope>IDENTIFICATION</scope>
</reference>
<dbReference type="Pfam" id="PF00400">
    <property type="entry name" value="WD40"/>
    <property type="match status" value="5"/>
</dbReference>
<dbReference type="GO" id="GO:0043161">
    <property type="term" value="P:proteasome-mediated ubiquitin-dependent protein catabolic process"/>
    <property type="evidence" value="ECO:0007669"/>
    <property type="project" value="TreeGrafter"/>
</dbReference>
<dbReference type="SMART" id="SM00184">
    <property type="entry name" value="RING"/>
    <property type="match status" value="1"/>
</dbReference>
<evidence type="ECO:0000313" key="16">
    <source>
        <dbReference type="Proteomes" id="UP000095285"/>
    </source>
</evidence>
<dbReference type="InterPro" id="IPR014020">
    <property type="entry name" value="Tensin_C2-dom"/>
</dbReference>
<dbReference type="SMART" id="SM00220">
    <property type="entry name" value="S_TKc"/>
    <property type="match status" value="1"/>
</dbReference>
<feature type="coiled-coil region" evidence="11">
    <location>
        <begin position="1391"/>
        <end position="1425"/>
    </location>
</feature>
<feature type="repeat" description="WD" evidence="10">
    <location>
        <begin position="1600"/>
        <end position="1635"/>
    </location>
</feature>
<comment type="subcellular location">
    <subcellularLocation>
        <location evidence="2">Cytoplasmic vesicle</location>
        <location evidence="2">Autophagosome</location>
    </subcellularLocation>
    <subcellularLocation>
        <location evidence="1">Cytoplasmic vesicle</location>
        <location evidence="1">Clathrin-coated vesicle</location>
    </subcellularLocation>
</comment>
<dbReference type="InterPro" id="IPR001623">
    <property type="entry name" value="DnaJ_domain"/>
</dbReference>
<dbReference type="InterPro" id="IPR042755">
    <property type="entry name" value="COP1"/>
</dbReference>
<dbReference type="CDD" id="cd16504">
    <property type="entry name" value="RING-HC_COP1"/>
    <property type="match status" value="1"/>
</dbReference>
<dbReference type="PROSITE" id="PS50011">
    <property type="entry name" value="PROTEIN_KINASE_DOM"/>
    <property type="match status" value="1"/>
</dbReference>
<feature type="region of interest" description="Disordered" evidence="12">
    <location>
        <begin position="1207"/>
        <end position="1228"/>
    </location>
</feature>
<dbReference type="GO" id="GO:0005776">
    <property type="term" value="C:autophagosome"/>
    <property type="evidence" value="ECO:0007669"/>
    <property type="project" value="UniProtKB-SubCell"/>
</dbReference>
<dbReference type="InterPro" id="IPR035892">
    <property type="entry name" value="C2_domain_sf"/>
</dbReference>
<dbReference type="eggNOG" id="KOG1989">
    <property type="taxonomic scope" value="Eukaryota"/>
</dbReference>
<feature type="domain" description="Protein kinase" evidence="13">
    <location>
        <begin position="40"/>
        <end position="311"/>
    </location>
</feature>
<dbReference type="InterPro" id="IPR020472">
    <property type="entry name" value="WD40_PAC1"/>
</dbReference>
<dbReference type="InterPro" id="IPR036869">
    <property type="entry name" value="J_dom_sf"/>
</dbReference>
<dbReference type="Pfam" id="PF10409">
    <property type="entry name" value="PTEN_C2"/>
    <property type="match status" value="1"/>
</dbReference>
<comment type="similarity">
    <text evidence="3">Belongs to the protein kinase superfamily. AGC Ser/Thr protein kinase family. PKC subfamily.</text>
</comment>
<evidence type="ECO:0000259" key="15">
    <source>
        <dbReference type="PROSITE" id="PS51182"/>
    </source>
</evidence>
<dbReference type="InterPro" id="IPR011009">
    <property type="entry name" value="Kinase-like_dom_sf"/>
</dbReference>
<dbReference type="WBParaSite" id="EN70_4839">
    <property type="protein sequence ID" value="EN70_4839"/>
    <property type="gene ID" value="EN70_4839"/>
</dbReference>
<dbReference type="Gene3D" id="1.10.510.10">
    <property type="entry name" value="Transferase(Phosphotransferase) domain 1"/>
    <property type="match status" value="1"/>
</dbReference>
<dbReference type="eggNOG" id="KOG2283">
    <property type="taxonomic scope" value="Eukaryota"/>
</dbReference>
<sequence>MAELFRSAFSYLSQTAPVNVIGKLDHPLVGTNVEIDGLRLKIRSLIAEGGYALVFSAQDTQGNWFALKRQLAADCEAAKAVLKEIRFLRELTGLQSILHFVQAAQLSPQESGHGRAEFLLLTELCPGSVIELIQKGPLSIGQVTKIFYAACNAIKQMHARKPSITHRDVKIENLLFDAHGYVKLCDFGSATTEIVTPDETWSALQRAQLEEELARHTTPMYRAPESLDMYSNFPVGPAQDVWALGCVLYYLCYRKHPFEDSAKLRIINAKYSLPDVETEYAALNPLIQTTLRVDPRERPNMVDLCERVEALAAALSVDLSKPVENLELPELAAFFSPNQLQAESSANERGRSSKSNISKQSPSTPRKIDYEQTAQQASAVLGAIKGQSISWFKNIKDKTAAVAQTVQSTYGSRGPDVTFVTSRLAIAPFADCIPETLVAQAEETMRAHILDQARGQFAIYNLSNRHLRCDYGRLVETPLPAIGSGLTPTVNFLLNLCRNMVLFLKQKETNFILITGPEVQCLLVAATLLLYARLVPRPLAALELICSKRQPPNLPPSYHRQLDIIKTVVSMDSSDLCAVVHNRRVVLQSLLISPVPLFNRIRSGCRPFADVYAGGTKVWSTYKNYEELKSFEVPDSFLVDLPLGDIPVGDDVQVVVYHARLMKMQNRMQQHLMFSLTFHANFIDPNTHMLEFSLGDLDRQSDDSRFGVSLRVGLQLKIDEHDRGFSARDPPAILTYEPKVISKMLLVSEPDEFDAIVRHLGLRGHKLLSQQNQSKRPLPSQEYVMEQHKVAGEGVKLASQTTPSHSQDCFFSTLEWLNNTDSSHGTSQDITESVQINSQQCGFRQSSENYTRSSSSLLERKEGADLHEYVCSMRIDAAEEKIDNDQYKVDCEGQSEFVEKSASEILTTEKDADLLGLGTDFDTLYSPSRVQLVNGVNDGTLSLTSVSTHNARNTSTCIPDNASSNLNVHFGDNDFYGDEIQRDVCAPIFPTVDAMASTSEMKSDPFSEFLACAKDNTIPPLKNSSAETSKAPSINQQQPNYSRAKFDSFSSIGGGKPKNLENAFDDLLTSQGFQTSTKTIKSLDEMKQQEGIKELDPVKVKVKEWTKGKERNIRALLGSMNNILWPNAENWVQPSIGDLLTAQQIKKYYHKACLVIHPDKQVGTENERLARAIFTELNDAWTAYENGGIVEWRVVVMSAGRYIRKRPGAQSISEDETTENPTRNANDPLEHCASSSLLSESSMLSTSGYEHLPSVSFKNLYDCPICFQLFREPYSTLCGHSFCRECISAHLERSLRCPVCSRGLDPRSGPIVFPNFTAASIVDAIRRNMKTARSLTAASGRNEGLELTSEKLIDLALNADARFLDHFMDLLKKRREQISSNVTRRKNMLLNEFIDEMITQREEKLKQLQNELSILRNDKASVQALMKDEPSGNIGTHSQRMVPDASGSQVVHSASALKKIRFDDDDDDADEIGKYRSRLQQHMAGLEQAYFSRRLNNTESRSITDDSLGFSCDTLDDFSQVLHGMSQYGSFRRLASLNYNVADATAALSIVSSIEFDKDGEFFILAGVAKRIKVYEFQSVIENTDTLHYPVTQLQCTSKISNVSWNPYCKSTLASSDYDGTVQLWDTSLARSIRRYQKRCWTVVFNSVDPHLMASGSDDARVKLWSIGVDRSVATIDAKVNVCCVCFSPTQRNYLVFGSADHCIHLYDIRRPLEPVNVFRGHRKAVSYVKYCSENEVVSASTDSNLRLWDVSSGKCIRTMKGHQNERNFVGLATDGNHIVCGSENNHLYLYHKGLCDPLMCYDFGRADNTRSALLATDSSSDFVSAVSWKRNSNIVVAANSQGTTHVFELI</sequence>
<evidence type="ECO:0000256" key="4">
    <source>
        <dbReference type="ARBA" id="ARBA00022574"/>
    </source>
</evidence>
<dbReference type="Pfam" id="PF00069">
    <property type="entry name" value="Pkinase"/>
    <property type="match status" value="1"/>
</dbReference>
<evidence type="ECO:0000256" key="7">
    <source>
        <dbReference type="ARBA" id="ARBA00022771"/>
    </source>
</evidence>
<feature type="repeat" description="WD" evidence="10">
    <location>
        <begin position="1719"/>
        <end position="1759"/>
    </location>
</feature>
<evidence type="ECO:0000256" key="12">
    <source>
        <dbReference type="SAM" id="MobiDB-lite"/>
    </source>
</evidence>
<accession>A0A1I7VPG5</accession>
<dbReference type="InterPro" id="IPR001680">
    <property type="entry name" value="WD40_rpt"/>
</dbReference>
<dbReference type="InterPro" id="IPR015943">
    <property type="entry name" value="WD40/YVTN_repeat-like_dom_sf"/>
</dbReference>
<dbReference type="CDD" id="cd00200">
    <property type="entry name" value="WD40"/>
    <property type="match status" value="1"/>
</dbReference>
<evidence type="ECO:0000256" key="5">
    <source>
        <dbReference type="ARBA" id="ARBA00022723"/>
    </source>
</evidence>
<keyword evidence="11" id="KW-0175">Coiled coil</keyword>
<dbReference type="InterPro" id="IPR017907">
    <property type="entry name" value="Znf_RING_CS"/>
</dbReference>
<evidence type="ECO:0000259" key="14">
    <source>
        <dbReference type="PROSITE" id="PS50089"/>
    </source>
</evidence>
<dbReference type="GO" id="GO:0005524">
    <property type="term" value="F:ATP binding"/>
    <property type="evidence" value="ECO:0007669"/>
    <property type="project" value="InterPro"/>
</dbReference>
<evidence type="ECO:0000256" key="11">
    <source>
        <dbReference type="SAM" id="Coils"/>
    </source>
</evidence>
<dbReference type="Gene3D" id="2.130.10.10">
    <property type="entry name" value="YVTN repeat-like/Quinoprotein amine dehydrogenase"/>
    <property type="match status" value="1"/>
</dbReference>
<dbReference type="InterPro" id="IPR013083">
    <property type="entry name" value="Znf_RING/FYVE/PHD"/>
</dbReference>
<dbReference type="InterPro" id="IPR036322">
    <property type="entry name" value="WD40_repeat_dom_sf"/>
</dbReference>
<dbReference type="Gene3D" id="3.30.40.10">
    <property type="entry name" value="Zinc/RING finger domain, C3HC4 (zinc finger)"/>
    <property type="match status" value="1"/>
</dbReference>
<dbReference type="Gene3D" id="2.60.40.1110">
    <property type="match status" value="1"/>
</dbReference>
<protein>
    <submittedName>
        <fullName evidence="17">Protein kinase domain-containing protein</fullName>
    </submittedName>
</protein>
<dbReference type="CDD" id="cd06257">
    <property type="entry name" value="DnaJ"/>
    <property type="match status" value="1"/>
</dbReference>
<dbReference type="PROSITE" id="PS50089">
    <property type="entry name" value="ZF_RING_2"/>
    <property type="match status" value="1"/>
</dbReference>
<dbReference type="Proteomes" id="UP000095285">
    <property type="component" value="Unassembled WGS sequence"/>
</dbReference>
<dbReference type="PROSITE" id="PS00518">
    <property type="entry name" value="ZF_RING_1"/>
    <property type="match status" value="1"/>
</dbReference>
<feature type="domain" description="RING-type" evidence="14">
    <location>
        <begin position="1263"/>
        <end position="1301"/>
    </location>
</feature>
<feature type="region of interest" description="Disordered" evidence="12">
    <location>
        <begin position="1020"/>
        <end position="1040"/>
    </location>
</feature>
<dbReference type="SUPFAM" id="SSF49562">
    <property type="entry name" value="C2 domain (Calcium/lipid-binding domain, CaLB)"/>
    <property type="match status" value="1"/>
</dbReference>
<evidence type="ECO:0000256" key="1">
    <source>
        <dbReference type="ARBA" id="ARBA00004132"/>
    </source>
</evidence>
<evidence type="ECO:0000313" key="17">
    <source>
        <dbReference type="WBParaSite" id="EN70_4839"/>
    </source>
</evidence>
<dbReference type="InterPro" id="IPR000719">
    <property type="entry name" value="Prot_kinase_dom"/>
</dbReference>
<keyword evidence="8" id="KW-0862">Zinc</keyword>
<dbReference type="PANTHER" id="PTHR44080:SF1">
    <property type="entry name" value="E3 UBIQUITIN-PROTEIN LIGASE COP1"/>
    <property type="match status" value="1"/>
</dbReference>
<dbReference type="GO" id="GO:0004672">
    <property type="term" value="F:protein kinase activity"/>
    <property type="evidence" value="ECO:0007669"/>
    <property type="project" value="InterPro"/>
</dbReference>
<dbReference type="FunFam" id="1.10.287.110:FF:000002">
    <property type="entry name" value="putative tyrosine-protein phosphatase auxilin isoform X2"/>
    <property type="match status" value="1"/>
</dbReference>
<dbReference type="InterPro" id="IPR029021">
    <property type="entry name" value="Prot-tyrosine_phosphatase-like"/>
</dbReference>
<dbReference type="GO" id="GO:0061630">
    <property type="term" value="F:ubiquitin protein ligase activity"/>
    <property type="evidence" value="ECO:0007669"/>
    <property type="project" value="InterPro"/>
</dbReference>
<dbReference type="Gene3D" id="1.10.287.110">
    <property type="entry name" value="DnaJ domain"/>
    <property type="match status" value="1"/>
</dbReference>
<keyword evidence="4 10" id="KW-0853">WD repeat</keyword>
<dbReference type="SUPFAM" id="SSF46565">
    <property type="entry name" value="Chaperone J-domain"/>
    <property type="match status" value="1"/>
</dbReference>
<dbReference type="InterPro" id="IPR019775">
    <property type="entry name" value="WD40_repeat_CS"/>
</dbReference>
<keyword evidence="6" id="KW-0677">Repeat</keyword>
<dbReference type="PANTHER" id="PTHR44080">
    <property type="entry name" value="E3 UBIQUITIN-PROTEIN LIGASE COP1"/>
    <property type="match status" value="1"/>
</dbReference>
<dbReference type="SUPFAM" id="SSF56112">
    <property type="entry name" value="Protein kinase-like (PK-like)"/>
    <property type="match status" value="1"/>
</dbReference>
<dbReference type="STRING" id="7209.A0A1I7VPG5"/>
<dbReference type="PROSITE" id="PS00678">
    <property type="entry name" value="WD_REPEATS_1"/>
    <property type="match status" value="1"/>
</dbReference>
<keyword evidence="5" id="KW-0479">Metal-binding</keyword>
<feature type="region of interest" description="Disordered" evidence="12">
    <location>
        <begin position="343"/>
        <end position="368"/>
    </location>
</feature>
<evidence type="ECO:0000256" key="3">
    <source>
        <dbReference type="ARBA" id="ARBA00005490"/>
    </source>
</evidence>
<evidence type="ECO:0000259" key="13">
    <source>
        <dbReference type="PROSITE" id="PS50011"/>
    </source>
</evidence>
<dbReference type="PROSITE" id="PS50294">
    <property type="entry name" value="WD_REPEATS_REGION"/>
    <property type="match status" value="1"/>
</dbReference>
<dbReference type="SMART" id="SM01326">
    <property type="entry name" value="PTEN_C2"/>
    <property type="match status" value="1"/>
</dbReference>
<dbReference type="PROSITE" id="PS00108">
    <property type="entry name" value="PROTEIN_KINASE_ST"/>
    <property type="match status" value="1"/>
</dbReference>
<dbReference type="PRINTS" id="PR00320">
    <property type="entry name" value="GPROTEINBRPT"/>
</dbReference>
<dbReference type="SMART" id="SM00320">
    <property type="entry name" value="WD40"/>
    <property type="match status" value="7"/>
</dbReference>
<dbReference type="SUPFAM" id="SSF57850">
    <property type="entry name" value="RING/U-box"/>
    <property type="match status" value="1"/>
</dbReference>
<evidence type="ECO:0000256" key="8">
    <source>
        <dbReference type="ARBA" id="ARBA00022833"/>
    </source>
</evidence>
<reference evidence="16" key="1">
    <citation type="submission" date="2012-04" db="EMBL/GenBank/DDBJ databases">
        <title>The Genome Sequence of Loa loa.</title>
        <authorList>
            <consortium name="The Broad Institute Genome Sequencing Platform"/>
            <consortium name="Broad Institute Genome Sequencing Center for Infectious Disease"/>
            <person name="Nutman T.B."/>
            <person name="Fink D.L."/>
            <person name="Russ C."/>
            <person name="Young S."/>
            <person name="Zeng Q."/>
            <person name="Gargeya S."/>
            <person name="Alvarado L."/>
            <person name="Berlin A."/>
            <person name="Chapman S.B."/>
            <person name="Chen Z."/>
            <person name="Freedman E."/>
            <person name="Gellesch M."/>
            <person name="Goldberg J."/>
            <person name="Griggs A."/>
            <person name="Gujja S."/>
            <person name="Heilman E.R."/>
            <person name="Heiman D."/>
            <person name="Howarth C."/>
            <person name="Mehta T."/>
            <person name="Neiman D."/>
            <person name="Pearson M."/>
            <person name="Roberts A."/>
            <person name="Saif S."/>
            <person name="Shea T."/>
            <person name="Shenoy N."/>
            <person name="Sisk P."/>
            <person name="Stolte C."/>
            <person name="Sykes S."/>
            <person name="White J."/>
            <person name="Yandava C."/>
            <person name="Haas B."/>
            <person name="Henn M.R."/>
            <person name="Nusbaum C."/>
            <person name="Birren B."/>
        </authorList>
    </citation>
    <scope>NUCLEOTIDE SEQUENCE [LARGE SCALE GENOMIC DNA]</scope>
</reference>
<dbReference type="GO" id="GO:0030136">
    <property type="term" value="C:clathrin-coated vesicle"/>
    <property type="evidence" value="ECO:0007669"/>
    <property type="project" value="UniProtKB-SubCell"/>
</dbReference>
<dbReference type="InterPro" id="IPR001841">
    <property type="entry name" value="Znf_RING"/>
</dbReference>